<dbReference type="InterPro" id="IPR039246">
    <property type="entry name" value="Flagellar_FlgA"/>
</dbReference>
<dbReference type="NCBIfam" id="TIGR03170">
    <property type="entry name" value="flgA_cterm"/>
    <property type="match status" value="1"/>
</dbReference>
<proteinExistence type="predicted"/>
<feature type="domain" description="Flagella basal body P-ring formation protein FlgA SAF" evidence="1">
    <location>
        <begin position="188"/>
        <end position="308"/>
    </location>
</feature>
<gene>
    <name evidence="2" type="primary">flgA</name>
    <name evidence="2" type="ORF">ENM46_00045</name>
</gene>
<keyword evidence="2" id="KW-0966">Cell projection</keyword>
<comment type="caution">
    <text evidence="2">The sequence shown here is derived from an EMBL/GenBank/DDBJ whole genome shotgun (WGS) entry which is preliminary data.</text>
</comment>
<accession>A0A7C5U4C6</accession>
<reference evidence="2" key="1">
    <citation type="journal article" date="2020" name="mSystems">
        <title>Genome- and Community-Level Interaction Insights into Carbon Utilization and Element Cycling Functions of Hydrothermarchaeota in Hydrothermal Sediment.</title>
        <authorList>
            <person name="Zhou Z."/>
            <person name="Liu Y."/>
            <person name="Xu W."/>
            <person name="Pan J."/>
            <person name="Luo Z.H."/>
            <person name="Li M."/>
        </authorList>
    </citation>
    <scope>NUCLEOTIDE SEQUENCE [LARGE SCALE GENOMIC DNA]</scope>
    <source>
        <strain evidence="2">SpSt-1088</strain>
    </source>
</reference>
<name>A0A7C5U4C6_9BACT</name>
<sequence>MRYSILTIVILIFCNFGFAYFVTFKSEVSVFPGAVFMKELVEETDVDTPTLEKIVVAYVSSGTKLSLNKKYLVNVLKRYVGTIDAQFDDIPVVIKADKTNVESDTVTKNVLAKDEINNIILSELYKYYPSDTKFNLKWQSGNIVEHDDYSIYIQLANKSLPFLRITLKKSNRIVGYLTFQYEAILLRKVGVAKRKIERGEVIGINDVEFSEQNIYTLNKIPVFSEDLPVMADKVFQKGEILDGRYTKEVPIVIKGQILKAVSIVGGVSISTLVQALENGYVGNIISVKNLDTGAIIKGTVQQDGTIVVLEVK</sequence>
<dbReference type="Gene3D" id="3.90.1210.10">
    <property type="entry name" value="Antifreeze-like/N-acetylneuraminic acid synthase C-terminal domain"/>
    <property type="match status" value="1"/>
</dbReference>
<evidence type="ECO:0000313" key="2">
    <source>
        <dbReference type="EMBL" id="HHR33322.1"/>
    </source>
</evidence>
<protein>
    <submittedName>
        <fullName evidence="2">Flagellar basal body P-ring formation protein FlgA</fullName>
    </submittedName>
</protein>
<dbReference type="PANTHER" id="PTHR36307:SF1">
    <property type="entry name" value="FLAGELLA BASAL BODY P-RING FORMATION PROTEIN FLGA"/>
    <property type="match status" value="1"/>
</dbReference>
<dbReference type="InterPro" id="IPR017585">
    <property type="entry name" value="SAF_FlgA"/>
</dbReference>
<dbReference type="EMBL" id="DRXW01000003">
    <property type="protein sequence ID" value="HHR33322.1"/>
    <property type="molecule type" value="Genomic_DNA"/>
</dbReference>
<dbReference type="Pfam" id="PF13144">
    <property type="entry name" value="ChapFlgA"/>
    <property type="match status" value="1"/>
</dbReference>
<dbReference type="PANTHER" id="PTHR36307">
    <property type="entry name" value="FLAGELLA BASAL BODY P-RING FORMATION PROTEIN FLGA"/>
    <property type="match status" value="1"/>
</dbReference>
<organism evidence="2">
    <name type="scientific">Fervidobacterium nodosum</name>
    <dbReference type="NCBI Taxonomy" id="2424"/>
    <lineage>
        <taxon>Bacteria</taxon>
        <taxon>Thermotogati</taxon>
        <taxon>Thermotogota</taxon>
        <taxon>Thermotogae</taxon>
        <taxon>Thermotogales</taxon>
        <taxon>Fervidobacteriaceae</taxon>
        <taxon>Fervidobacterium</taxon>
    </lineage>
</organism>
<evidence type="ECO:0000259" key="1">
    <source>
        <dbReference type="Pfam" id="PF13144"/>
    </source>
</evidence>
<dbReference type="Gene3D" id="2.30.30.760">
    <property type="match status" value="1"/>
</dbReference>
<keyword evidence="2" id="KW-0969">Cilium</keyword>
<keyword evidence="2" id="KW-0282">Flagellum</keyword>
<dbReference type="GO" id="GO:0044780">
    <property type="term" value="P:bacterial-type flagellum assembly"/>
    <property type="evidence" value="ECO:0007669"/>
    <property type="project" value="InterPro"/>
</dbReference>
<dbReference type="AlphaFoldDB" id="A0A7C5U4C6"/>